<accession>A0ACB9R1H1</accession>
<protein>
    <submittedName>
        <fullName evidence="1">Uncharacterized protein</fullName>
    </submittedName>
</protein>
<dbReference type="Proteomes" id="UP001057402">
    <property type="component" value="Chromosome 5"/>
</dbReference>
<reference evidence="2" key="1">
    <citation type="journal article" date="2023" name="Front. Plant Sci.">
        <title>Chromosomal-level genome assembly of Melastoma candidum provides insights into trichome evolution.</title>
        <authorList>
            <person name="Zhong Y."/>
            <person name="Wu W."/>
            <person name="Sun C."/>
            <person name="Zou P."/>
            <person name="Liu Y."/>
            <person name="Dai S."/>
            <person name="Zhou R."/>
        </authorList>
    </citation>
    <scope>NUCLEOTIDE SEQUENCE [LARGE SCALE GENOMIC DNA]</scope>
</reference>
<evidence type="ECO:0000313" key="1">
    <source>
        <dbReference type="EMBL" id="KAI4371509.1"/>
    </source>
</evidence>
<evidence type="ECO:0000313" key="2">
    <source>
        <dbReference type="Proteomes" id="UP001057402"/>
    </source>
</evidence>
<dbReference type="EMBL" id="CM042884">
    <property type="protein sequence ID" value="KAI4371509.1"/>
    <property type="molecule type" value="Genomic_DNA"/>
</dbReference>
<proteinExistence type="predicted"/>
<sequence>MSDPASANPTPYISPPVTIVIAVVLLVFFFVGLLSIYFCRCFFESFVTSWSFRGNPISLMGPRTGRAGGPGNGLDDSVIHCFPTFDYSSVKGFRREKYGLECAICLVEFEDDSLLRLITVCYHVFHQECIDLWLSTQKTCPVCRANLDLPLQKLLERSPDILVPDHDDEEVEGVRENNGVVENVITIDRDVGSERCRGTSGGLADTPGSDTEKLPRSHSTGHSLLNGREEEYKYMLRLSRQVKVRITRGKTGSAASFEDFSTPKGSQSLMLGELPESSKGNIDNV</sequence>
<name>A0ACB9R1H1_9MYRT</name>
<keyword evidence="2" id="KW-1185">Reference proteome</keyword>
<gene>
    <name evidence="1" type="ORF">MLD38_019737</name>
</gene>
<comment type="caution">
    <text evidence="1">The sequence shown here is derived from an EMBL/GenBank/DDBJ whole genome shotgun (WGS) entry which is preliminary data.</text>
</comment>
<organism evidence="1 2">
    <name type="scientific">Melastoma candidum</name>
    <dbReference type="NCBI Taxonomy" id="119954"/>
    <lineage>
        <taxon>Eukaryota</taxon>
        <taxon>Viridiplantae</taxon>
        <taxon>Streptophyta</taxon>
        <taxon>Embryophyta</taxon>
        <taxon>Tracheophyta</taxon>
        <taxon>Spermatophyta</taxon>
        <taxon>Magnoliopsida</taxon>
        <taxon>eudicotyledons</taxon>
        <taxon>Gunneridae</taxon>
        <taxon>Pentapetalae</taxon>
        <taxon>rosids</taxon>
        <taxon>malvids</taxon>
        <taxon>Myrtales</taxon>
        <taxon>Melastomataceae</taxon>
        <taxon>Melastomatoideae</taxon>
        <taxon>Melastomateae</taxon>
        <taxon>Melastoma</taxon>
    </lineage>
</organism>